<name>A9NY62_PICSI</name>
<keyword evidence="1" id="KW-0472">Membrane</keyword>
<proteinExistence type="evidence at transcript level"/>
<feature type="transmembrane region" description="Helical" evidence="1">
    <location>
        <begin position="20"/>
        <end position="43"/>
    </location>
</feature>
<dbReference type="AlphaFoldDB" id="A9NY62"/>
<organism evidence="2">
    <name type="scientific">Picea sitchensis</name>
    <name type="common">Sitka spruce</name>
    <name type="synonym">Pinus sitchensis</name>
    <dbReference type="NCBI Taxonomy" id="3332"/>
    <lineage>
        <taxon>Eukaryota</taxon>
        <taxon>Viridiplantae</taxon>
        <taxon>Streptophyta</taxon>
        <taxon>Embryophyta</taxon>
        <taxon>Tracheophyta</taxon>
        <taxon>Spermatophyta</taxon>
        <taxon>Pinopsida</taxon>
        <taxon>Pinidae</taxon>
        <taxon>Conifers I</taxon>
        <taxon>Pinales</taxon>
        <taxon>Pinaceae</taxon>
        <taxon>Picea</taxon>
    </lineage>
</organism>
<keyword evidence="1" id="KW-1133">Transmembrane helix</keyword>
<evidence type="ECO:0000313" key="2">
    <source>
        <dbReference type="EMBL" id="ABK25573.1"/>
    </source>
</evidence>
<keyword evidence="1" id="KW-0812">Transmembrane</keyword>
<evidence type="ECO:0000256" key="1">
    <source>
        <dbReference type="SAM" id="Phobius"/>
    </source>
</evidence>
<accession>A9NY62</accession>
<reference evidence="2" key="1">
    <citation type="journal article" date="2008" name="BMC Genomics">
        <title>A conifer genomics resource of 200,000 spruce (Picea spp.) ESTs and 6,464 high-quality, sequence-finished full-length cDNAs for Sitka spruce (Picea sitchensis).</title>
        <authorList>
            <person name="Ralph S.G."/>
            <person name="Chun H.J."/>
            <person name="Kolosova N."/>
            <person name="Cooper D."/>
            <person name="Oddy C."/>
            <person name="Ritland C.E."/>
            <person name="Kirkpatrick R."/>
            <person name="Moore R."/>
            <person name="Barber S."/>
            <person name="Holt R.A."/>
            <person name="Jones S.J."/>
            <person name="Marra M.A."/>
            <person name="Douglas C.J."/>
            <person name="Ritland K."/>
            <person name="Bohlmann J."/>
        </authorList>
    </citation>
    <scope>NUCLEOTIDE SEQUENCE</scope>
    <source>
        <tissue evidence="2">Bark</tissue>
    </source>
</reference>
<dbReference type="EMBL" id="EF086302">
    <property type="protein sequence ID" value="ABK25573.1"/>
    <property type="molecule type" value="mRNA"/>
</dbReference>
<sequence length="146" mass="16336">MEWAEEVEGVEEETVIKMQAIAIVAVATTVVTVLIEMVIIMIMTTMDIWVVVRVEVSTKVGRMDLLAKKMENLVVPLKEDEDMEGAVVVVVVEDMEMMPVMKHRGLGGSMNVGVVLDEAMRLREKEPVEEIGALLLIRDSQRNLKN</sequence>
<protein>
    <submittedName>
        <fullName evidence="2">Uncharacterized protein</fullName>
    </submittedName>
</protein>